<comment type="caution">
    <text evidence="3">The sequence shown here is derived from an EMBL/GenBank/DDBJ whole genome shotgun (WGS) entry which is preliminary data.</text>
</comment>
<dbReference type="GeneID" id="63740888"/>
<feature type="signal peptide" evidence="2">
    <location>
        <begin position="1"/>
        <end position="17"/>
    </location>
</feature>
<dbReference type="OrthoDB" id="4936956at2759"/>
<organism evidence="3 4">
    <name type="scientific">Metarhizium album (strain ARSEF 1941)</name>
    <dbReference type="NCBI Taxonomy" id="1081103"/>
    <lineage>
        <taxon>Eukaryota</taxon>
        <taxon>Fungi</taxon>
        <taxon>Dikarya</taxon>
        <taxon>Ascomycota</taxon>
        <taxon>Pezizomycotina</taxon>
        <taxon>Sordariomycetes</taxon>
        <taxon>Hypocreomycetidae</taxon>
        <taxon>Hypocreales</taxon>
        <taxon>Clavicipitaceae</taxon>
        <taxon>Metarhizium</taxon>
    </lineage>
</organism>
<feature type="compositionally biased region" description="Pro residues" evidence="1">
    <location>
        <begin position="159"/>
        <end position="174"/>
    </location>
</feature>
<proteinExistence type="predicted"/>
<keyword evidence="4" id="KW-1185">Reference proteome</keyword>
<evidence type="ECO:0000256" key="1">
    <source>
        <dbReference type="SAM" id="MobiDB-lite"/>
    </source>
</evidence>
<feature type="region of interest" description="Disordered" evidence="1">
    <location>
        <begin position="43"/>
        <end position="190"/>
    </location>
</feature>
<dbReference type="Proteomes" id="UP000030816">
    <property type="component" value="Unassembled WGS sequence"/>
</dbReference>
<feature type="region of interest" description="Disordered" evidence="1">
    <location>
        <begin position="357"/>
        <end position="378"/>
    </location>
</feature>
<feature type="chain" id="PRO_5002081189" description="DUF3106 domain-containing protein" evidence="2">
    <location>
        <begin position="18"/>
        <end position="378"/>
    </location>
</feature>
<dbReference type="HOGENOM" id="CLU_834407_0_0_1"/>
<accession>A0A0B2WIG6</accession>
<reference evidence="3 4" key="1">
    <citation type="journal article" date="2014" name="Proc. Natl. Acad. Sci. U.S.A.">
        <title>Trajectory and genomic determinants of fungal-pathogen speciation and host adaptation.</title>
        <authorList>
            <person name="Hu X."/>
            <person name="Xiao G."/>
            <person name="Zheng P."/>
            <person name="Shang Y."/>
            <person name="Su Y."/>
            <person name="Zhang X."/>
            <person name="Liu X."/>
            <person name="Zhan S."/>
            <person name="St Leger R.J."/>
            <person name="Wang C."/>
        </authorList>
    </citation>
    <scope>NUCLEOTIDE SEQUENCE [LARGE SCALE GENOMIC DNA]</scope>
    <source>
        <strain evidence="3 4">ARSEF 1941</strain>
    </source>
</reference>
<evidence type="ECO:0000313" key="4">
    <source>
        <dbReference type="Proteomes" id="UP000030816"/>
    </source>
</evidence>
<dbReference type="EMBL" id="AZHE01000020">
    <property type="protein sequence ID" value="KHN95821.1"/>
    <property type="molecule type" value="Genomic_DNA"/>
</dbReference>
<gene>
    <name evidence="3" type="ORF">MAM_06433</name>
</gene>
<evidence type="ECO:0000313" key="3">
    <source>
        <dbReference type="EMBL" id="KHN95821.1"/>
    </source>
</evidence>
<feature type="compositionally biased region" description="Pro residues" evidence="1">
    <location>
        <begin position="141"/>
        <end position="152"/>
    </location>
</feature>
<dbReference type="AlphaFoldDB" id="A0A0B2WIG6"/>
<evidence type="ECO:0008006" key="5">
    <source>
        <dbReference type="Google" id="ProtNLM"/>
    </source>
</evidence>
<sequence length="378" mass="41573">MRALLAISSCLLLQSAAAPVPVPAPAPAPAPLFKWGEFFGPGGPPRWIEAASPPRQPSPEMQLASQELQESRDAQGRGAHVPEGLFEAQGQGQAPPQRLPEPDPEAYTPEGPPPPPRGEGALRKIADSYGYGADTSTLEGPSPPPPPPPPGPAREQPWTPRPPEAFTPQGPPPAERAAPRKPASPWDGKSPQAIKELWLNGAPETRLANWADNPAHLIWDVLTSKQRTLLVLENSGPKNWPNLSPAQRLRLWQDRPPLGTRDKQKLWAMLTPEQRETHWQQDPKRWQNLTPREKDEVVESIRRNALFRDVADEGIRRTVAKIDKLAPAELRNLSSGRIREMKDAVVKALTRELWLLKGPARENEGRPGRQRAGGGNSL</sequence>
<dbReference type="RefSeq" id="XP_040676887.1">
    <property type="nucleotide sequence ID" value="XM_040825231.1"/>
</dbReference>
<keyword evidence="2" id="KW-0732">Signal</keyword>
<name>A0A0B2WIG6_METAS</name>
<protein>
    <recommendedName>
        <fullName evidence="5">DUF3106 domain-containing protein</fullName>
    </recommendedName>
</protein>
<evidence type="ECO:0000256" key="2">
    <source>
        <dbReference type="SAM" id="SignalP"/>
    </source>
</evidence>